<dbReference type="AlphaFoldDB" id="K0PUP1"/>
<evidence type="ECO:0000313" key="2">
    <source>
        <dbReference type="Proteomes" id="UP000009319"/>
    </source>
</evidence>
<dbReference type="eggNOG" id="ENOG5031ASD">
    <property type="taxonomic scope" value="Bacteria"/>
</dbReference>
<name>K0PUP1_9HYPH</name>
<dbReference type="HOGENOM" id="CLU_134423_5_0_5"/>
<evidence type="ECO:0000313" key="1">
    <source>
        <dbReference type="EMBL" id="CCM75120.1"/>
    </source>
</evidence>
<dbReference type="InterPro" id="IPR010385">
    <property type="entry name" value="DUF982"/>
</dbReference>
<reference evidence="1 2" key="1">
    <citation type="journal article" date="2013" name="Genome Announc.">
        <title>Draft Genome Sequence of Rhizobium mesoamericanum STM3625, a Nitrogen-Fixing Symbiont of Mimosa pudica Isolated in French Guiana (South America).</title>
        <authorList>
            <person name="Moulin L."/>
            <person name="Mornico D."/>
            <person name="Melkonian R."/>
            <person name="Klonowska A."/>
        </authorList>
    </citation>
    <scope>NUCLEOTIDE SEQUENCE [LARGE SCALE GENOMIC DNA]</scope>
    <source>
        <strain evidence="1 2">STM3625</strain>
    </source>
</reference>
<dbReference type="Gene3D" id="6.10.250.730">
    <property type="match status" value="1"/>
</dbReference>
<keyword evidence="2" id="KW-1185">Reference proteome</keyword>
<dbReference type="EMBL" id="CANI01000009">
    <property type="protein sequence ID" value="CCM75120.1"/>
    <property type="molecule type" value="Genomic_DNA"/>
</dbReference>
<organism evidence="1 2">
    <name type="scientific">Rhizobium mesoamericanum STM3625</name>
    <dbReference type="NCBI Taxonomy" id="1211777"/>
    <lineage>
        <taxon>Bacteria</taxon>
        <taxon>Pseudomonadati</taxon>
        <taxon>Pseudomonadota</taxon>
        <taxon>Alphaproteobacteria</taxon>
        <taxon>Hyphomicrobiales</taxon>
        <taxon>Rhizobiaceae</taxon>
        <taxon>Rhizobium/Agrobacterium group</taxon>
        <taxon>Rhizobium</taxon>
    </lineage>
</organism>
<evidence type="ECO:0008006" key="3">
    <source>
        <dbReference type="Google" id="ProtNLM"/>
    </source>
</evidence>
<sequence length="66" mass="7270">MLMINTTNEARDILLSAWPTTEGKAFMAALQICADVDAGIREPEEAREAFIMAAREAEVPIETSMQ</sequence>
<accession>K0PUP1</accession>
<dbReference type="Proteomes" id="UP000009319">
    <property type="component" value="Unassembled WGS sequence"/>
</dbReference>
<dbReference type="STRING" id="1211777.BN77_2283"/>
<dbReference type="Pfam" id="PF06169">
    <property type="entry name" value="DUF982"/>
    <property type="match status" value="1"/>
</dbReference>
<protein>
    <recommendedName>
        <fullName evidence="3">DUF982 domain-containing protein</fullName>
    </recommendedName>
</protein>
<gene>
    <name evidence="1" type="ORF">BN77_2283</name>
</gene>
<proteinExistence type="predicted"/>
<comment type="caution">
    <text evidence="1">The sequence shown here is derived from an EMBL/GenBank/DDBJ whole genome shotgun (WGS) entry which is preliminary data.</text>
</comment>